<evidence type="ECO:0000256" key="1">
    <source>
        <dbReference type="ARBA" id="ARBA00004651"/>
    </source>
</evidence>
<comment type="caution">
    <text evidence="8">The sequence shown here is derived from an EMBL/GenBank/DDBJ whole genome shotgun (WGS) entry which is preliminary data.</text>
</comment>
<evidence type="ECO:0000256" key="6">
    <source>
        <dbReference type="SAM" id="Phobius"/>
    </source>
</evidence>
<evidence type="ECO:0000313" key="9">
    <source>
        <dbReference type="Proteomes" id="UP000238042"/>
    </source>
</evidence>
<dbReference type="AlphaFoldDB" id="A0A2S8AAT4"/>
<proteinExistence type="predicted"/>
<dbReference type="Gene3D" id="3.40.720.10">
    <property type="entry name" value="Alkaline Phosphatase, subunit A"/>
    <property type="match status" value="1"/>
</dbReference>
<evidence type="ECO:0000256" key="2">
    <source>
        <dbReference type="ARBA" id="ARBA00022475"/>
    </source>
</evidence>
<keyword evidence="2" id="KW-1003">Cell membrane</keyword>
<feature type="transmembrane region" description="Helical" evidence="6">
    <location>
        <begin position="12"/>
        <end position="37"/>
    </location>
</feature>
<accession>A0A2S8AAT4</accession>
<evidence type="ECO:0000313" key="8">
    <source>
        <dbReference type="EMBL" id="PQL91706.1"/>
    </source>
</evidence>
<dbReference type="EMBL" id="PSZM01000040">
    <property type="protein sequence ID" value="PQL91706.1"/>
    <property type="molecule type" value="Genomic_DNA"/>
</dbReference>
<feature type="domain" description="Sulfatase N-terminal" evidence="7">
    <location>
        <begin position="285"/>
        <end position="561"/>
    </location>
</feature>
<protein>
    <submittedName>
        <fullName evidence="8">Alkaline phosphatase</fullName>
    </submittedName>
</protein>
<evidence type="ECO:0000256" key="5">
    <source>
        <dbReference type="ARBA" id="ARBA00023136"/>
    </source>
</evidence>
<gene>
    <name evidence="8" type="ORF">C4S77_07855</name>
</gene>
<dbReference type="SUPFAM" id="SSF53649">
    <property type="entry name" value="Alkaline phosphatase-like"/>
    <property type="match status" value="1"/>
</dbReference>
<comment type="subcellular location">
    <subcellularLocation>
        <location evidence="1">Cell membrane</location>
        <topology evidence="1">Multi-pass membrane protein</topology>
    </subcellularLocation>
</comment>
<reference evidence="8 9" key="1">
    <citation type="submission" date="2018-02" db="EMBL/GenBank/DDBJ databases">
        <title>Genome sequences of Apibacter spp., gut symbionts of Asian honey bees.</title>
        <authorList>
            <person name="Kwong W.K."/>
            <person name="Steele M.I."/>
            <person name="Moran N.A."/>
        </authorList>
    </citation>
    <scope>NUCLEOTIDE SEQUENCE [LARGE SCALE GENOMIC DNA]</scope>
    <source>
        <strain evidence="9">wkB301</strain>
    </source>
</reference>
<keyword evidence="5 6" id="KW-0472">Membrane</keyword>
<dbReference type="Pfam" id="PF00884">
    <property type="entry name" value="Sulfatase"/>
    <property type="match status" value="1"/>
</dbReference>
<keyword evidence="3 6" id="KW-0812">Transmembrane</keyword>
<name>A0A2S8AAT4_9FLAO</name>
<dbReference type="PANTHER" id="PTHR47371:SF3">
    <property type="entry name" value="PHOSPHOGLYCEROL TRANSFERASE I"/>
    <property type="match status" value="1"/>
</dbReference>
<organism evidence="8 9">
    <name type="scientific">Apibacter adventoris</name>
    <dbReference type="NCBI Taxonomy" id="1679466"/>
    <lineage>
        <taxon>Bacteria</taxon>
        <taxon>Pseudomonadati</taxon>
        <taxon>Bacteroidota</taxon>
        <taxon>Flavobacteriia</taxon>
        <taxon>Flavobacteriales</taxon>
        <taxon>Weeksellaceae</taxon>
        <taxon>Apibacter</taxon>
    </lineage>
</organism>
<keyword evidence="4 6" id="KW-1133">Transmembrane helix</keyword>
<feature type="transmembrane region" description="Helical" evidence="6">
    <location>
        <begin position="186"/>
        <end position="204"/>
    </location>
</feature>
<dbReference type="OrthoDB" id="9777768at2"/>
<dbReference type="GO" id="GO:0005886">
    <property type="term" value="C:plasma membrane"/>
    <property type="evidence" value="ECO:0007669"/>
    <property type="project" value="UniProtKB-SubCell"/>
</dbReference>
<dbReference type="PANTHER" id="PTHR47371">
    <property type="entry name" value="LIPOTEICHOIC ACID SYNTHASE"/>
    <property type="match status" value="1"/>
</dbReference>
<feature type="transmembrane region" description="Helical" evidence="6">
    <location>
        <begin position="93"/>
        <end position="113"/>
    </location>
</feature>
<dbReference type="InterPro" id="IPR050448">
    <property type="entry name" value="OpgB/LTA_synthase_biosynth"/>
</dbReference>
<dbReference type="InterPro" id="IPR017850">
    <property type="entry name" value="Alkaline_phosphatase_core_sf"/>
</dbReference>
<dbReference type="InterPro" id="IPR000917">
    <property type="entry name" value="Sulfatase_N"/>
</dbReference>
<sequence length="646" mass="75546">MNKWNNFIKELSNLIFFWFFGILFFFIFRIIFIISFHKELGKKVDFSDYYNAFFMGMRFDSTAVCYFIMIPLISLLILSPFNKFKIIRIIRIIFQYLFLILSTLICMVSLNYYKEYREQFSNFIFLGLYDDKKAIWKTIVEYYNPVLNTLFTFITWLIGICIFIFYEKKNSIYKVLIKIKPFYGKISLIIILLILFIGGIRGSFTAVPAIRKWAAVTKNNFLNKTIINPYRSLKYAYEDFKSLNLLNGKNPFGNENIQKEYGGKNIDQIIYKEAQGNTIEKPKQIFLVIMESYDAWPLMDKYRAFRLSDNLYNLAENGMHFVNFLPSYNATFYAYGTIVSGIPYCGINISQLGTIHDPYISSIFKQFKKLGYKTNLFYGGFLSWENIGGFSQYQGCENIYSGVDAGGKQDSGDWGVEDEKLFDLVLNHVNTEEYTFNLILTSSYHPPYAINVWKKGFPYKTPEDFPKDMQKYYDGGMNMKELGHLWYGDFAIGKFMEKANLKYKSGLFGFTGDHYGRRFINHSPNLYERSAVPFILYGKNIPKQKINIPGSHIDIMPTLIEMIAPKGFSYYSFGSSLLIPGKKYGIGFEKVIDKDSLYYFPKDELISEINLLNFKDKKISINKYSDDYNKLMRLSWQYTMKGNSLK</sequence>
<evidence type="ECO:0000256" key="3">
    <source>
        <dbReference type="ARBA" id="ARBA00022692"/>
    </source>
</evidence>
<evidence type="ECO:0000259" key="7">
    <source>
        <dbReference type="Pfam" id="PF00884"/>
    </source>
</evidence>
<feature type="transmembrane region" description="Helical" evidence="6">
    <location>
        <begin position="57"/>
        <end position="81"/>
    </location>
</feature>
<dbReference type="Proteomes" id="UP000238042">
    <property type="component" value="Unassembled WGS sequence"/>
</dbReference>
<evidence type="ECO:0000256" key="4">
    <source>
        <dbReference type="ARBA" id="ARBA00022989"/>
    </source>
</evidence>
<feature type="transmembrane region" description="Helical" evidence="6">
    <location>
        <begin position="146"/>
        <end position="166"/>
    </location>
</feature>
<keyword evidence="9" id="KW-1185">Reference proteome</keyword>